<feature type="transmembrane region" description="Helical" evidence="1">
    <location>
        <begin position="28"/>
        <end position="49"/>
    </location>
</feature>
<feature type="transmembrane region" description="Helical" evidence="1">
    <location>
        <begin position="248"/>
        <end position="266"/>
    </location>
</feature>
<proteinExistence type="predicted"/>
<feature type="transmembrane region" description="Helical" evidence="1">
    <location>
        <begin position="223"/>
        <end position="242"/>
    </location>
</feature>
<evidence type="ECO:0000313" key="2">
    <source>
        <dbReference type="EMBL" id="CUH54031.1"/>
    </source>
</evidence>
<keyword evidence="1" id="KW-1133">Transmembrane helix</keyword>
<evidence type="ECO:0000313" key="3">
    <source>
        <dbReference type="Proteomes" id="UP000054823"/>
    </source>
</evidence>
<dbReference type="AlphaFoldDB" id="A0A0P1EUB0"/>
<organism evidence="2 3">
    <name type="scientific">Shimia marina</name>
    <dbReference type="NCBI Taxonomy" id="321267"/>
    <lineage>
        <taxon>Bacteria</taxon>
        <taxon>Pseudomonadati</taxon>
        <taxon>Pseudomonadota</taxon>
        <taxon>Alphaproteobacteria</taxon>
        <taxon>Rhodobacterales</taxon>
        <taxon>Roseobacteraceae</taxon>
    </lineage>
</organism>
<feature type="transmembrane region" description="Helical" evidence="1">
    <location>
        <begin position="184"/>
        <end position="203"/>
    </location>
</feature>
<dbReference type="STRING" id="321267.SHM7688_03500"/>
<keyword evidence="1" id="KW-0472">Membrane</keyword>
<sequence length="278" mass="30924">MAASLAAISEYDHIESKGSVDQSRAMKLISFLIFAVFVSATIASAHSPYFGQREKVELPEFGEVEFAILFGDGIIFADPSQVIVFDSEGHLLAATPLSDALIIRCNSSHNAQSCSVYDVVRGLVYKPDFDHWGRRRTIVENGRPSGDAYPEYINISYGFIERRATFADKLSFEVAGIAHAPGSTLFAIFWWCLALAPMARLFWCWRANDWKIKPVQFSGVLKVLLSVTTFLGMTCLAVFSLLYVPYSILFFVFVFTLGGMLAFVITRPWGKRAANQSP</sequence>
<dbReference type="Proteomes" id="UP000054823">
    <property type="component" value="Unassembled WGS sequence"/>
</dbReference>
<evidence type="ECO:0000256" key="1">
    <source>
        <dbReference type="SAM" id="Phobius"/>
    </source>
</evidence>
<keyword evidence="1" id="KW-0812">Transmembrane</keyword>
<dbReference type="RefSeq" id="WP_058241179.1">
    <property type="nucleotide sequence ID" value="NZ_CYPW01000032.1"/>
</dbReference>
<dbReference type="OrthoDB" id="7861528at2"/>
<name>A0A0P1EUB0_9RHOB</name>
<dbReference type="EMBL" id="CYPW01000032">
    <property type="protein sequence ID" value="CUH54031.1"/>
    <property type="molecule type" value="Genomic_DNA"/>
</dbReference>
<protein>
    <submittedName>
        <fullName evidence="2">Uncharacterized protein</fullName>
    </submittedName>
</protein>
<gene>
    <name evidence="2" type="ORF">SHM7688_03500</name>
</gene>
<accession>A0A0P1EUB0</accession>
<reference evidence="2 3" key="1">
    <citation type="submission" date="2015-09" db="EMBL/GenBank/DDBJ databases">
        <authorList>
            <consortium name="Swine Surveillance"/>
        </authorList>
    </citation>
    <scope>NUCLEOTIDE SEQUENCE [LARGE SCALE GENOMIC DNA]</scope>
    <source>
        <strain evidence="2 3">CECT 7688</strain>
    </source>
</reference>
<keyword evidence="3" id="KW-1185">Reference proteome</keyword>